<dbReference type="AlphaFoldDB" id="A0A7T1T9W4"/>
<dbReference type="RefSeq" id="WP_197352842.1">
    <property type="nucleotide sequence ID" value="NZ_CP048882.1"/>
</dbReference>
<feature type="signal peptide" evidence="1">
    <location>
        <begin position="1"/>
        <end position="27"/>
    </location>
</feature>
<organism evidence="2 3">
    <name type="scientific">Streptomyces bathyalis</name>
    <dbReference type="NCBI Taxonomy" id="2710756"/>
    <lineage>
        <taxon>Bacteria</taxon>
        <taxon>Bacillati</taxon>
        <taxon>Actinomycetota</taxon>
        <taxon>Actinomycetes</taxon>
        <taxon>Kitasatosporales</taxon>
        <taxon>Streptomycetaceae</taxon>
        <taxon>Streptomyces</taxon>
    </lineage>
</organism>
<dbReference type="Proteomes" id="UP000595046">
    <property type="component" value="Chromosome"/>
</dbReference>
<dbReference type="KEGG" id="sbat:G4Z16_24610"/>
<proteinExistence type="predicted"/>
<evidence type="ECO:0000313" key="2">
    <source>
        <dbReference type="EMBL" id="QPP09065.1"/>
    </source>
</evidence>
<feature type="chain" id="PRO_5032845276" description="Secreted protein" evidence="1">
    <location>
        <begin position="28"/>
        <end position="155"/>
    </location>
</feature>
<keyword evidence="3" id="KW-1185">Reference proteome</keyword>
<reference evidence="3" key="1">
    <citation type="submission" date="2020-02" db="EMBL/GenBank/DDBJ databases">
        <title>Streptomyces sp. ASO4wet.</title>
        <authorList>
            <person name="Risdian C."/>
            <person name="Landwehr W."/>
            <person name="Schupp P."/>
            <person name="Wink J."/>
        </authorList>
    </citation>
    <scope>NUCLEOTIDE SEQUENCE [LARGE SCALE GENOMIC DNA]</scope>
    <source>
        <strain evidence="3">ASO4wet</strain>
    </source>
</reference>
<name>A0A7T1T9W4_9ACTN</name>
<protein>
    <recommendedName>
        <fullName evidence="4">Secreted protein</fullName>
    </recommendedName>
</protein>
<sequence>MTKASRIAAIMTAAAVASVIGAGSAQAAPKDPGPSVNVCGQNNSVKGNNNEVNAGVTCTVNVNSSSNGFSGYEIVNDDFSLTGVGSTESEVVPCPAGKRAVGGGASANDLEEADNIDLLTSGPVLNGTAWQVTVESLDSGTTEGQFSAICADVDA</sequence>
<evidence type="ECO:0000256" key="1">
    <source>
        <dbReference type="SAM" id="SignalP"/>
    </source>
</evidence>
<gene>
    <name evidence="2" type="ORF">G4Z16_24610</name>
</gene>
<accession>A0A7T1T9W4</accession>
<keyword evidence="1" id="KW-0732">Signal</keyword>
<evidence type="ECO:0008006" key="4">
    <source>
        <dbReference type="Google" id="ProtNLM"/>
    </source>
</evidence>
<evidence type="ECO:0000313" key="3">
    <source>
        <dbReference type="Proteomes" id="UP000595046"/>
    </source>
</evidence>
<dbReference type="EMBL" id="CP048882">
    <property type="protein sequence ID" value="QPP09065.1"/>
    <property type="molecule type" value="Genomic_DNA"/>
</dbReference>